<dbReference type="RefSeq" id="WP_049738256.1">
    <property type="nucleotide sequence ID" value="NZ_BJON01000026.1"/>
</dbReference>
<comment type="caution">
    <text evidence="2">The sequence shown here is derived from an EMBL/GenBank/DDBJ whole genome shotgun (WGS) entry which is preliminary data.</text>
</comment>
<accession>A0A0K9YVH6</accession>
<evidence type="ECO:0000313" key="2">
    <source>
        <dbReference type="EMBL" id="KNB72210.1"/>
    </source>
</evidence>
<reference evidence="1 4" key="3">
    <citation type="submission" date="2019-06" db="EMBL/GenBank/DDBJ databases">
        <title>Whole genome shotgun sequence of Brevibacillus reuszeri NBRC 15719.</title>
        <authorList>
            <person name="Hosoyama A."/>
            <person name="Uohara A."/>
            <person name="Ohji S."/>
            <person name="Ichikawa N."/>
        </authorList>
    </citation>
    <scope>NUCLEOTIDE SEQUENCE [LARGE SCALE GENOMIC DNA]</scope>
    <source>
        <strain evidence="1 4">NBRC 15719</strain>
    </source>
</reference>
<sequence>MLQLMVERLGEHLAAHGMITDILLRSDRSLVADEESQEVILSFSIAEDENVPEASVHLFSLQDEGSCEVEVEVTFPGEWSNEQSSRLWEQAKAMIPEISLTEKRRYLEPGKIAEAAMMLDYHFVVEQPAAEDEEKQFETLLEKFSADLGVLVRLTK</sequence>
<gene>
    <name evidence="2" type="ORF">ADS79_09840</name>
    <name evidence="1" type="ORF">BRE01_58910</name>
</gene>
<evidence type="ECO:0000313" key="4">
    <source>
        <dbReference type="Proteomes" id="UP000319578"/>
    </source>
</evidence>
<dbReference type="Proteomes" id="UP000036834">
    <property type="component" value="Unassembled WGS sequence"/>
</dbReference>
<name>A0A0K9YVH6_9BACL</name>
<dbReference type="PATRIC" id="fig|54915.3.peg.888"/>
<reference evidence="2" key="2">
    <citation type="submission" date="2015-07" db="EMBL/GenBank/DDBJ databases">
        <title>MeaNS - Measles Nucleotide Surveillance Program.</title>
        <authorList>
            <person name="Tran T."/>
            <person name="Druce J."/>
        </authorList>
    </citation>
    <scope>NUCLEOTIDE SEQUENCE</scope>
    <source>
        <strain evidence="2">DSM 9887</strain>
    </source>
</reference>
<keyword evidence="4" id="KW-1185">Reference proteome</keyword>
<organism evidence="2 3">
    <name type="scientific">Brevibacillus reuszeri</name>
    <dbReference type="NCBI Taxonomy" id="54915"/>
    <lineage>
        <taxon>Bacteria</taxon>
        <taxon>Bacillati</taxon>
        <taxon>Bacillota</taxon>
        <taxon>Bacilli</taxon>
        <taxon>Bacillales</taxon>
        <taxon>Paenibacillaceae</taxon>
        <taxon>Brevibacillus</taxon>
    </lineage>
</organism>
<reference evidence="3" key="1">
    <citation type="submission" date="2015-07" db="EMBL/GenBank/DDBJ databases">
        <title>Genome sequencing project for genomic taxonomy and phylogenomics of Bacillus-like bacteria.</title>
        <authorList>
            <person name="Liu B."/>
            <person name="Wang J."/>
            <person name="Zhu Y."/>
            <person name="Liu G."/>
            <person name="Chen Q."/>
            <person name="Chen Z."/>
            <person name="Lan J."/>
            <person name="Che J."/>
            <person name="Ge C."/>
            <person name="Shi H."/>
            <person name="Pan Z."/>
            <person name="Liu X."/>
        </authorList>
    </citation>
    <scope>NUCLEOTIDE SEQUENCE [LARGE SCALE GENOMIC DNA]</scope>
    <source>
        <strain evidence="3">DSM 9887</strain>
    </source>
</reference>
<evidence type="ECO:0000313" key="3">
    <source>
        <dbReference type="Proteomes" id="UP000036834"/>
    </source>
</evidence>
<dbReference type="STRING" id="54915.ADS79_09840"/>
<dbReference type="OrthoDB" id="2472714at2"/>
<dbReference type="EMBL" id="BJON01000026">
    <property type="protein sequence ID" value="GED72189.1"/>
    <property type="molecule type" value="Genomic_DNA"/>
</dbReference>
<dbReference type="EMBL" id="LGIQ01000007">
    <property type="protein sequence ID" value="KNB72210.1"/>
    <property type="molecule type" value="Genomic_DNA"/>
</dbReference>
<protein>
    <submittedName>
        <fullName evidence="2">Uncharacterized protein</fullName>
    </submittedName>
</protein>
<dbReference type="Proteomes" id="UP000319578">
    <property type="component" value="Unassembled WGS sequence"/>
</dbReference>
<dbReference type="AlphaFoldDB" id="A0A0K9YVH6"/>
<proteinExistence type="predicted"/>
<evidence type="ECO:0000313" key="1">
    <source>
        <dbReference type="EMBL" id="GED72189.1"/>
    </source>
</evidence>